<feature type="compositionally biased region" description="Basic and acidic residues" evidence="1">
    <location>
        <begin position="529"/>
        <end position="538"/>
    </location>
</feature>
<feature type="compositionally biased region" description="Basic residues" evidence="1">
    <location>
        <begin position="469"/>
        <end position="480"/>
    </location>
</feature>
<protein>
    <submittedName>
        <fullName evidence="2">Uncharacterized protein</fullName>
    </submittedName>
</protein>
<feature type="compositionally biased region" description="Polar residues" evidence="1">
    <location>
        <begin position="33"/>
        <end position="51"/>
    </location>
</feature>
<evidence type="ECO:0000256" key="1">
    <source>
        <dbReference type="SAM" id="MobiDB-lite"/>
    </source>
</evidence>
<feature type="compositionally biased region" description="Basic and acidic residues" evidence="1">
    <location>
        <begin position="500"/>
        <end position="511"/>
    </location>
</feature>
<name>A0A0G4HX75_9ALVE</name>
<dbReference type="AlphaFoldDB" id="A0A0G4HX75"/>
<feature type="region of interest" description="Disordered" evidence="1">
    <location>
        <begin position="351"/>
        <end position="564"/>
    </location>
</feature>
<feature type="compositionally biased region" description="Basic and acidic residues" evidence="1">
    <location>
        <begin position="380"/>
        <end position="394"/>
    </location>
</feature>
<feature type="compositionally biased region" description="Basic and acidic residues" evidence="1">
    <location>
        <begin position="361"/>
        <end position="371"/>
    </location>
</feature>
<evidence type="ECO:0000313" key="2">
    <source>
        <dbReference type="EMBL" id="CEM49097.1"/>
    </source>
</evidence>
<feature type="region of interest" description="Disordered" evidence="1">
    <location>
        <begin position="1"/>
        <end position="60"/>
    </location>
</feature>
<dbReference type="VEuPathDB" id="CryptoDB:Cvel_9211"/>
<dbReference type="EMBL" id="CDMZ01004231">
    <property type="protein sequence ID" value="CEM49097.1"/>
    <property type="molecule type" value="Genomic_DNA"/>
</dbReference>
<reference evidence="2" key="1">
    <citation type="submission" date="2014-11" db="EMBL/GenBank/DDBJ databases">
        <authorList>
            <person name="Otto D Thomas"/>
            <person name="Naeem Raeece"/>
        </authorList>
    </citation>
    <scope>NUCLEOTIDE SEQUENCE</scope>
</reference>
<proteinExistence type="predicted"/>
<feature type="compositionally biased region" description="Basic and acidic residues" evidence="1">
    <location>
        <begin position="402"/>
        <end position="468"/>
    </location>
</feature>
<sequence length="613" mass="69908">MLQNIRKLSPYKQTPPPARPAVELHHATDLIDPSSTQFDSSDSDISLSPNPVQKEGGEPELRYWQRRGDREYAEKGGAGNTKWGQKEKVVQAVRQKVEKSLQQSPPRLRVCVEDLLNPGVPPDKNILRVLRGRARKAALRAGTGEQPSPDRKLRKEVYRIGERQEASKRRKGGAGSGLARLAHFLIDPQIVFQSRHALQEGECERMAEENVRLCQELERLSSVLTEKDLLLLRLHRGAGKEVHRRGAPLWQNEQREKAADILFASTDPHVHGGTSEEAETEVVVQHGTEGAKGRFEVARWKEEKEKARDEETLQTDSVKFQKGKGLDESMGFDRKGADLGVLRESLLCPASASTQCQPLARSREGVVREEGESVQGGTLGEREEKRKEELRGSRTFESQTFDGDRRRIRDDTQRDSHSSGEGRGGRQRHRDRDRDRRRERDRCIGRDIQRETDLYKDGEKHRGRDALRRRDRPTRSRRRKEVATTDEDVASLVHPRDKHRLTPRDFFRSRDPSPASLQSLFSPHSSPRKRQEFCDDRQSSSPLRQSQSDLPVRTEEQRLTKGSKSVRCDSFAVDQARQIPKSPPTCTWTPPEFYDSVWHLLKGGDANPFAFLQ</sequence>
<organism evidence="2">
    <name type="scientific">Chromera velia CCMP2878</name>
    <dbReference type="NCBI Taxonomy" id="1169474"/>
    <lineage>
        <taxon>Eukaryota</taxon>
        <taxon>Sar</taxon>
        <taxon>Alveolata</taxon>
        <taxon>Colpodellida</taxon>
        <taxon>Chromeraceae</taxon>
        <taxon>Chromera</taxon>
    </lineage>
</organism>
<feature type="compositionally biased region" description="Low complexity" evidence="1">
    <location>
        <begin position="539"/>
        <end position="551"/>
    </location>
</feature>
<accession>A0A0G4HX75</accession>
<feature type="compositionally biased region" description="Polar residues" evidence="1">
    <location>
        <begin position="515"/>
        <end position="525"/>
    </location>
</feature>
<gene>
    <name evidence="2" type="ORF">Cvel_9211</name>
</gene>